<feature type="compositionally biased region" description="Polar residues" evidence="1">
    <location>
        <begin position="333"/>
        <end position="342"/>
    </location>
</feature>
<dbReference type="PANTHER" id="PTHR28630:SF3">
    <property type="entry name" value="PEROXIREDOXIN-LIKE 2C"/>
    <property type="match status" value="1"/>
</dbReference>
<feature type="region of interest" description="Disordered" evidence="1">
    <location>
        <begin position="330"/>
        <end position="393"/>
    </location>
</feature>
<dbReference type="Pfam" id="PF13911">
    <property type="entry name" value="AhpC-TSA_2"/>
    <property type="match status" value="1"/>
</dbReference>
<comment type="caution">
    <text evidence="2">The sequence shown here is derived from an EMBL/GenBank/DDBJ whole genome shotgun (WGS) entry which is preliminary data.</text>
</comment>
<dbReference type="AlphaFoldDB" id="A0A5M9JBP6"/>
<gene>
    <name evidence="2" type="ORF">EYC84_011021</name>
</gene>
<name>A0A5M9JBP6_MONFR</name>
<dbReference type="InterPro" id="IPR032801">
    <property type="entry name" value="PXL2A/B/C"/>
</dbReference>
<protein>
    <submittedName>
        <fullName evidence="2">Uncharacterized protein</fullName>
    </submittedName>
</protein>
<accession>A0A5M9JBP6</accession>
<dbReference type="Proteomes" id="UP000322873">
    <property type="component" value="Unassembled WGS sequence"/>
</dbReference>
<organism evidence="2 3">
    <name type="scientific">Monilinia fructicola</name>
    <name type="common">Brown rot fungus</name>
    <name type="synonym">Ciboria fructicola</name>
    <dbReference type="NCBI Taxonomy" id="38448"/>
    <lineage>
        <taxon>Eukaryota</taxon>
        <taxon>Fungi</taxon>
        <taxon>Dikarya</taxon>
        <taxon>Ascomycota</taxon>
        <taxon>Pezizomycotina</taxon>
        <taxon>Leotiomycetes</taxon>
        <taxon>Helotiales</taxon>
        <taxon>Sclerotiniaceae</taxon>
        <taxon>Monilinia</taxon>
    </lineage>
</organism>
<proteinExistence type="predicted"/>
<dbReference type="VEuPathDB" id="FungiDB:MFRU_045g00190"/>
<dbReference type="InterPro" id="IPR036249">
    <property type="entry name" value="Thioredoxin-like_sf"/>
</dbReference>
<evidence type="ECO:0000313" key="3">
    <source>
        <dbReference type="Proteomes" id="UP000322873"/>
    </source>
</evidence>
<feature type="region of interest" description="Disordered" evidence="1">
    <location>
        <begin position="33"/>
        <end position="53"/>
    </location>
</feature>
<dbReference type="CDD" id="cd02970">
    <property type="entry name" value="PRX_like2"/>
    <property type="match status" value="1"/>
</dbReference>
<evidence type="ECO:0000313" key="2">
    <source>
        <dbReference type="EMBL" id="KAA8565299.1"/>
    </source>
</evidence>
<dbReference type="FunFam" id="3.40.30.10:FF:000404">
    <property type="entry name" value="WGS project CABT00000000 data, contig 2.14"/>
    <property type="match status" value="1"/>
</dbReference>
<dbReference type="Gene3D" id="3.40.30.10">
    <property type="entry name" value="Glutaredoxin"/>
    <property type="match status" value="1"/>
</dbReference>
<dbReference type="PANTHER" id="PTHR28630">
    <property type="match status" value="1"/>
</dbReference>
<sequence>MVILSNSPNANRFDIYTNPTTNKDLKEKISEASTSTTIMESPNHTPPKTSIDTSLNGVDPSIEFVGDVETNNELPSQEMLRKVESMIVLDKDGKARPFKSLYSGPNVARRVLVIFIRHFFCGNCQEYLRTLAASVTEDSLLQLHTPTFIAIVGCGSPSLIPMYQEATSCPFPIYADPTKKLYDELGMMRTLNPGTRPEYQRRGTLMGIAQSVAQSLKQIKGGKLFQGGDYQQVGGEFLFEPVRMATPITSPAAGPIDGMHESGGILGNGDKIGEKEGYEEKMVTWCHRMKNTRDHAEIPEIREVLGFDEIVEGGKNQKRWSKALSERKGVGINTGSRSSRGTSLKLGGMSEDGGSIRKHAMVHSGADKLPRNRRSRKSFKDQKGSPKHQKLLLTRDVGEAGLYKGVFQDR</sequence>
<dbReference type="SUPFAM" id="SSF52833">
    <property type="entry name" value="Thioredoxin-like"/>
    <property type="match status" value="1"/>
</dbReference>
<keyword evidence="3" id="KW-1185">Reference proteome</keyword>
<dbReference type="EMBL" id="VICG01000014">
    <property type="protein sequence ID" value="KAA8565299.1"/>
    <property type="molecule type" value="Genomic_DNA"/>
</dbReference>
<evidence type="ECO:0000256" key="1">
    <source>
        <dbReference type="SAM" id="MobiDB-lite"/>
    </source>
</evidence>
<reference evidence="2 3" key="1">
    <citation type="submission" date="2019-06" db="EMBL/GenBank/DDBJ databases">
        <title>Genome Sequence of the Brown Rot Fungal Pathogen Monilinia fructicola.</title>
        <authorList>
            <person name="De Miccolis Angelini R.M."/>
            <person name="Landi L."/>
            <person name="Abate D."/>
            <person name="Pollastro S."/>
            <person name="Romanazzi G."/>
            <person name="Faretra F."/>
        </authorList>
    </citation>
    <scope>NUCLEOTIDE SEQUENCE [LARGE SCALE GENOMIC DNA]</scope>
    <source>
        <strain evidence="2 3">Mfrc123</strain>
    </source>
</reference>